<accession>M7TID9</accession>
<dbReference type="AlphaFoldDB" id="M7TID9"/>
<dbReference type="Proteomes" id="UP000012174">
    <property type="component" value="Unassembled WGS sequence"/>
</dbReference>
<gene>
    <name evidence="2" type="ORF">UCREL1_3265</name>
</gene>
<evidence type="ECO:0000256" key="1">
    <source>
        <dbReference type="SAM" id="MobiDB-lite"/>
    </source>
</evidence>
<dbReference type="HOGENOM" id="CLU_1337514_0_0_1"/>
<evidence type="ECO:0000313" key="3">
    <source>
        <dbReference type="Proteomes" id="UP000012174"/>
    </source>
</evidence>
<dbReference type="EMBL" id="KB706024">
    <property type="protein sequence ID" value="EMR69716.1"/>
    <property type="molecule type" value="Genomic_DNA"/>
</dbReference>
<reference evidence="3" key="1">
    <citation type="journal article" date="2013" name="Genome Announc.">
        <title>Draft genome sequence of the grapevine dieback fungus Eutypa lata UCR-EL1.</title>
        <authorList>
            <person name="Blanco-Ulate B."/>
            <person name="Rolshausen P.E."/>
            <person name="Cantu D."/>
        </authorList>
    </citation>
    <scope>NUCLEOTIDE SEQUENCE [LARGE SCALE GENOMIC DNA]</scope>
    <source>
        <strain evidence="3">UCR-EL1</strain>
    </source>
</reference>
<keyword evidence="3" id="KW-1185">Reference proteome</keyword>
<dbReference type="KEGG" id="ela:UCREL1_3265"/>
<feature type="region of interest" description="Disordered" evidence="1">
    <location>
        <begin position="163"/>
        <end position="187"/>
    </location>
</feature>
<sequence length="205" mass="23275">MLIILDKGTLKDMANRLMSIAVSKWETITKMDVDVLRQDGQDETIAQILQPIHSVPKRLIKGIVLSKDQELGNFDPTTSDDIDLRSIKHKEKTEALLETLTRMKAGLADGIQSAQFLSHYSCFSISVFIESQVYMPDKRWYDIKNNQVYWLLISVMRPASNHRNNRHDVNGQFSSGGSRPGGQLDDPNRDFIIDMVSGKLIELKL</sequence>
<name>M7TID9_EUTLA</name>
<proteinExistence type="predicted"/>
<evidence type="ECO:0000313" key="2">
    <source>
        <dbReference type="EMBL" id="EMR69716.1"/>
    </source>
</evidence>
<protein>
    <submittedName>
        <fullName evidence="2">Uncharacterized protein</fullName>
    </submittedName>
</protein>
<organism evidence="2 3">
    <name type="scientific">Eutypa lata (strain UCR-EL1)</name>
    <name type="common">Grapevine dieback disease fungus</name>
    <name type="synonym">Eutypa armeniacae</name>
    <dbReference type="NCBI Taxonomy" id="1287681"/>
    <lineage>
        <taxon>Eukaryota</taxon>
        <taxon>Fungi</taxon>
        <taxon>Dikarya</taxon>
        <taxon>Ascomycota</taxon>
        <taxon>Pezizomycotina</taxon>
        <taxon>Sordariomycetes</taxon>
        <taxon>Xylariomycetidae</taxon>
        <taxon>Xylariales</taxon>
        <taxon>Diatrypaceae</taxon>
        <taxon>Eutypa</taxon>
    </lineage>
</organism>